<dbReference type="EMBL" id="OX465082">
    <property type="protein sequence ID" value="CAI9288935.1"/>
    <property type="molecule type" value="Genomic_DNA"/>
</dbReference>
<evidence type="ECO:0000313" key="1">
    <source>
        <dbReference type="EMBL" id="CAI9288935.1"/>
    </source>
</evidence>
<protein>
    <submittedName>
        <fullName evidence="1">Uncharacterized protein</fullName>
    </submittedName>
</protein>
<name>A0AA35ZAF6_LACSI</name>
<organism evidence="1 2">
    <name type="scientific">Lactuca saligna</name>
    <name type="common">Willowleaf lettuce</name>
    <dbReference type="NCBI Taxonomy" id="75948"/>
    <lineage>
        <taxon>Eukaryota</taxon>
        <taxon>Viridiplantae</taxon>
        <taxon>Streptophyta</taxon>
        <taxon>Embryophyta</taxon>
        <taxon>Tracheophyta</taxon>
        <taxon>Spermatophyta</taxon>
        <taxon>Magnoliopsida</taxon>
        <taxon>eudicotyledons</taxon>
        <taxon>Gunneridae</taxon>
        <taxon>Pentapetalae</taxon>
        <taxon>asterids</taxon>
        <taxon>campanulids</taxon>
        <taxon>Asterales</taxon>
        <taxon>Asteraceae</taxon>
        <taxon>Cichorioideae</taxon>
        <taxon>Cichorieae</taxon>
        <taxon>Lactucinae</taxon>
        <taxon>Lactuca</taxon>
    </lineage>
</organism>
<proteinExistence type="predicted"/>
<dbReference type="AlphaFoldDB" id="A0AA35ZAF6"/>
<accession>A0AA35ZAF6</accession>
<gene>
    <name evidence="1" type="ORF">LSALG_LOCUS28197</name>
</gene>
<keyword evidence="2" id="KW-1185">Reference proteome</keyword>
<dbReference type="Proteomes" id="UP001177003">
    <property type="component" value="Chromosome 6"/>
</dbReference>
<reference evidence="1" key="1">
    <citation type="submission" date="2023-04" db="EMBL/GenBank/DDBJ databases">
        <authorList>
            <person name="Vijverberg K."/>
            <person name="Xiong W."/>
            <person name="Schranz E."/>
        </authorList>
    </citation>
    <scope>NUCLEOTIDE SEQUENCE</scope>
</reference>
<sequence>MFYIKFIFSQYDTCLEPYRRPPPWPDPSKMLYIKWASFLRHSCNTLWIVIVIKSLHAYARLESYNSTPYIAEPDLSIDASNFKPFCSRRLLAESEHLIIANNLSNL</sequence>
<evidence type="ECO:0000313" key="2">
    <source>
        <dbReference type="Proteomes" id="UP001177003"/>
    </source>
</evidence>